<dbReference type="RefSeq" id="WP_133606331.1">
    <property type="nucleotide sequence ID" value="NZ_SNZC01000001.1"/>
</dbReference>
<proteinExistence type="predicted"/>
<comment type="caution">
    <text evidence="2">The sequence shown here is derived from an EMBL/GenBank/DDBJ whole genome shotgun (WGS) entry which is preliminary data.</text>
</comment>
<keyword evidence="1" id="KW-0732">Signal</keyword>
<dbReference type="OrthoDB" id="1399177at2"/>
<sequence length="180" mass="19050">MKTIKSILKLLILTLAFTTVSCDDEPVDPALDLNAGNSSNSLFTAKIDGTNFVAAQTIGDFSETALGDQLIISGLTNNGKSISLQIINPSVGTFPASTESSNLSLLQYFDTAMGSINGAFSSFNPLTSTSIGTITITNFDRTNDKVSGTFSFSAYNISNSTTKLVTEGVFTNVEFDNQVD</sequence>
<feature type="signal peptide" evidence="1">
    <location>
        <begin position="1"/>
        <end position="21"/>
    </location>
</feature>
<dbReference type="Proteomes" id="UP000315312">
    <property type="component" value="Unassembled WGS sequence"/>
</dbReference>
<reference evidence="2 3" key="1">
    <citation type="journal article" date="2015" name="Stand. Genomic Sci.">
        <title>Genomic Encyclopedia of Bacterial and Archaeal Type Strains, Phase III: the genomes of soil and plant-associated and newly described type strains.</title>
        <authorList>
            <person name="Whitman W.B."/>
            <person name="Woyke T."/>
            <person name="Klenk H.P."/>
            <person name="Zhou Y."/>
            <person name="Lilburn T.G."/>
            <person name="Beck B.J."/>
            <person name="De Vos P."/>
            <person name="Vandamme P."/>
            <person name="Eisen J.A."/>
            <person name="Garrity G."/>
            <person name="Hugenholtz P."/>
            <person name="Kyrpides N.C."/>
        </authorList>
    </citation>
    <scope>NUCLEOTIDE SEQUENCE [LARGE SCALE GENOMIC DNA]</scope>
    <source>
        <strain evidence="2 3">CGMCC 1.6844</strain>
    </source>
</reference>
<dbReference type="InterPro" id="IPR046219">
    <property type="entry name" value="DUF6252"/>
</dbReference>
<protein>
    <recommendedName>
        <fullName evidence="4">DUF5689 domain-containing protein</fullName>
    </recommendedName>
</protein>
<evidence type="ECO:0000313" key="2">
    <source>
        <dbReference type="EMBL" id="TWH98445.1"/>
    </source>
</evidence>
<evidence type="ECO:0008006" key="4">
    <source>
        <dbReference type="Google" id="ProtNLM"/>
    </source>
</evidence>
<keyword evidence="3" id="KW-1185">Reference proteome</keyword>
<organism evidence="2 3">
    <name type="scientific">Flavobacterium cheniae</name>
    <dbReference type="NCBI Taxonomy" id="295428"/>
    <lineage>
        <taxon>Bacteria</taxon>
        <taxon>Pseudomonadati</taxon>
        <taxon>Bacteroidota</taxon>
        <taxon>Flavobacteriia</taxon>
        <taxon>Flavobacteriales</taxon>
        <taxon>Flavobacteriaceae</taxon>
        <taxon>Flavobacterium</taxon>
    </lineage>
</organism>
<dbReference type="PROSITE" id="PS51257">
    <property type="entry name" value="PROKAR_LIPOPROTEIN"/>
    <property type="match status" value="1"/>
</dbReference>
<dbReference type="AlphaFoldDB" id="A0A562KT50"/>
<dbReference type="EMBL" id="VLKM01000001">
    <property type="protein sequence ID" value="TWH98445.1"/>
    <property type="molecule type" value="Genomic_DNA"/>
</dbReference>
<dbReference type="Pfam" id="PF19765">
    <property type="entry name" value="DUF6252"/>
    <property type="match status" value="1"/>
</dbReference>
<feature type="chain" id="PRO_5022798972" description="DUF5689 domain-containing protein" evidence="1">
    <location>
        <begin position="22"/>
        <end position="180"/>
    </location>
</feature>
<evidence type="ECO:0000313" key="3">
    <source>
        <dbReference type="Proteomes" id="UP000315312"/>
    </source>
</evidence>
<gene>
    <name evidence="2" type="ORF">IP97_00396</name>
</gene>
<name>A0A562KT50_9FLAO</name>
<accession>A0A562KT50</accession>
<evidence type="ECO:0000256" key="1">
    <source>
        <dbReference type="SAM" id="SignalP"/>
    </source>
</evidence>